<keyword evidence="3" id="KW-0687">Ribonucleoprotein</keyword>
<dbReference type="GO" id="GO:0006412">
    <property type="term" value="P:translation"/>
    <property type="evidence" value="ECO:0007669"/>
    <property type="project" value="InterPro"/>
</dbReference>
<name>B0WJ45_CULQU</name>
<dbReference type="InterPro" id="IPR001971">
    <property type="entry name" value="Ribosomal_uS11"/>
</dbReference>
<dbReference type="GO" id="GO:0003735">
    <property type="term" value="F:structural constituent of ribosome"/>
    <property type="evidence" value="ECO:0007669"/>
    <property type="project" value="InterPro"/>
</dbReference>
<reference evidence="4" key="1">
    <citation type="submission" date="2007-03" db="EMBL/GenBank/DDBJ databases">
        <title>Annotation of Culex pipiens quinquefasciatus.</title>
        <authorList>
            <consortium name="The Broad Institute Genome Sequencing Platform"/>
            <person name="Atkinson P.W."/>
            <person name="Hemingway J."/>
            <person name="Christensen B.M."/>
            <person name="Higgs S."/>
            <person name="Kodira C."/>
            <person name="Hannick L."/>
            <person name="Megy K."/>
            <person name="O'Leary S."/>
            <person name="Pearson M."/>
            <person name="Haas B.J."/>
            <person name="Mauceli E."/>
            <person name="Wortman J.R."/>
            <person name="Lee N.H."/>
            <person name="Guigo R."/>
            <person name="Stanke M."/>
            <person name="Alvarado L."/>
            <person name="Amedeo P."/>
            <person name="Antoine C.H."/>
            <person name="Arensburger P."/>
            <person name="Bidwell S.L."/>
            <person name="Crawford M."/>
            <person name="Camaro F."/>
            <person name="Devon K."/>
            <person name="Engels R."/>
            <person name="Hammond M."/>
            <person name="Howarth C."/>
            <person name="Koehrsen M."/>
            <person name="Lawson D."/>
            <person name="Montgomery P."/>
            <person name="Nene V."/>
            <person name="Nusbaum C."/>
            <person name="Puiu D."/>
            <person name="Romero-Severson J."/>
            <person name="Severson D.W."/>
            <person name="Shumway M."/>
            <person name="Sisk P."/>
            <person name="Stolte C."/>
            <person name="Zeng Q."/>
            <person name="Eisenstadt E."/>
            <person name="Fraser-Liggett C."/>
            <person name="Strausberg R."/>
            <person name="Galagan J."/>
            <person name="Birren B."/>
            <person name="Collins F.H."/>
        </authorList>
    </citation>
    <scope>NUCLEOTIDE SEQUENCE [LARGE SCALE GENOMIC DNA]</scope>
    <source>
        <strain evidence="4">JHB</strain>
    </source>
</reference>
<dbReference type="HOGENOM" id="CLU_1596142_0_0_1"/>
<accession>B0WJ45</accession>
<organism>
    <name type="scientific">Culex quinquefasciatus</name>
    <name type="common">Southern house mosquito</name>
    <name type="synonym">Culex pungens</name>
    <dbReference type="NCBI Taxonomy" id="7176"/>
    <lineage>
        <taxon>Eukaryota</taxon>
        <taxon>Metazoa</taxon>
        <taxon>Ecdysozoa</taxon>
        <taxon>Arthropoda</taxon>
        <taxon>Hexapoda</taxon>
        <taxon>Insecta</taxon>
        <taxon>Pterygota</taxon>
        <taxon>Neoptera</taxon>
        <taxon>Endopterygota</taxon>
        <taxon>Diptera</taxon>
        <taxon>Nematocera</taxon>
        <taxon>Culicoidea</taxon>
        <taxon>Culicidae</taxon>
        <taxon>Culicinae</taxon>
        <taxon>Culicini</taxon>
        <taxon>Culex</taxon>
        <taxon>Culex</taxon>
    </lineage>
</organism>
<dbReference type="Gene3D" id="3.30.420.80">
    <property type="entry name" value="Ribosomal protein S11"/>
    <property type="match status" value="1"/>
</dbReference>
<protein>
    <submittedName>
        <fullName evidence="4 5">40S ribosomal protein S14</fullName>
    </submittedName>
</protein>
<keyword evidence="2 4" id="KW-0689">Ribosomal protein</keyword>
<evidence type="ECO:0000256" key="3">
    <source>
        <dbReference type="ARBA" id="ARBA00023274"/>
    </source>
</evidence>
<gene>
    <name evidence="5" type="primary">6039051</name>
    <name evidence="4" type="ORF">CpipJ_CPIJ007174</name>
</gene>
<dbReference type="KEGG" id="cqu:CpipJ_CPIJ007174"/>
<dbReference type="Proteomes" id="UP000002320">
    <property type="component" value="Unassembled WGS sequence"/>
</dbReference>
<evidence type="ECO:0000256" key="2">
    <source>
        <dbReference type="ARBA" id="ARBA00022980"/>
    </source>
</evidence>
<dbReference type="AlphaFoldDB" id="B0WJ45"/>
<evidence type="ECO:0000313" key="5">
    <source>
        <dbReference type="EnsemblMetazoa" id="CPIJ007174-PA"/>
    </source>
</evidence>
<comment type="similarity">
    <text evidence="1">Belongs to the universal ribosomal protein uS11 family.</text>
</comment>
<dbReference type="EnsemblMetazoa" id="CPIJ007174-RA">
    <property type="protein sequence ID" value="CPIJ007174-PA"/>
    <property type="gene ID" value="CPIJ007174"/>
</dbReference>
<proteinExistence type="inferred from homology"/>
<dbReference type="Pfam" id="PF00411">
    <property type="entry name" value="Ribosomal_S11"/>
    <property type="match status" value="1"/>
</dbReference>
<dbReference type="GO" id="GO:0005840">
    <property type="term" value="C:ribosome"/>
    <property type="evidence" value="ECO:0007669"/>
    <property type="project" value="UniProtKB-KW"/>
</dbReference>
<dbReference type="VEuPathDB" id="VectorBase:CPIJ007174"/>
<dbReference type="SUPFAM" id="SSF53137">
    <property type="entry name" value="Translational machinery components"/>
    <property type="match status" value="1"/>
</dbReference>
<reference evidence="5" key="2">
    <citation type="submission" date="2021-02" db="UniProtKB">
        <authorList>
            <consortium name="EnsemblMetazoa"/>
        </authorList>
    </citation>
    <scope>IDENTIFICATION</scope>
    <source>
        <strain evidence="5">JHB</strain>
    </source>
</reference>
<dbReference type="STRING" id="7176.B0WJ45"/>
<evidence type="ECO:0000313" key="4">
    <source>
        <dbReference type="EMBL" id="EDS28924.1"/>
    </source>
</evidence>
<dbReference type="EMBL" id="DS231955">
    <property type="protein sequence ID" value="EDS28924.1"/>
    <property type="molecule type" value="Genomic_DNA"/>
</dbReference>
<dbReference type="InParanoid" id="B0WJ45"/>
<dbReference type="GO" id="GO:1990904">
    <property type="term" value="C:ribonucleoprotein complex"/>
    <property type="evidence" value="ECO:0007669"/>
    <property type="project" value="UniProtKB-KW"/>
</dbReference>
<dbReference type="eggNOG" id="KOG0407">
    <property type="taxonomic scope" value="Eukaryota"/>
</dbReference>
<evidence type="ECO:0000256" key="1">
    <source>
        <dbReference type="ARBA" id="ARBA00006194"/>
    </source>
</evidence>
<sequence>MRGHTYQTLRISFDVVCVLYVQIFSSIRRTTQNEEQRSCAAHWLGSSHFVRGECNEQREKTDACVIKLAFSRATQQLLQAHLRATAPASNVCVQEVQVSLGLQVREGEIVFGVTHFYASFNDTFVHVTDLFGKETISPSSAARRSRKKESQRCTSSCVNLVKTAPIL</sequence>
<dbReference type="InterPro" id="IPR036967">
    <property type="entry name" value="Ribosomal_uS11_sf"/>
</dbReference>
<evidence type="ECO:0000313" key="6">
    <source>
        <dbReference type="Proteomes" id="UP000002320"/>
    </source>
</evidence>
<keyword evidence="6" id="KW-1185">Reference proteome</keyword>